<reference evidence="12" key="2">
    <citation type="submission" date="2017-05" db="UniProtKB">
        <authorList>
            <consortium name="EnsemblMetazoa"/>
        </authorList>
    </citation>
    <scope>IDENTIFICATION</scope>
</reference>
<keyword evidence="5" id="KW-0256">Endoplasmic reticulum</keyword>
<keyword evidence="13" id="KW-1185">Reference proteome</keyword>
<dbReference type="GO" id="GO:0006465">
    <property type="term" value="P:signal peptide processing"/>
    <property type="evidence" value="ECO:0007669"/>
    <property type="project" value="InterPro"/>
</dbReference>
<feature type="transmembrane region" description="Helical" evidence="11">
    <location>
        <begin position="59"/>
        <end position="80"/>
    </location>
</feature>
<evidence type="ECO:0000256" key="6">
    <source>
        <dbReference type="ARBA" id="ARBA00022989"/>
    </source>
</evidence>
<dbReference type="KEGG" id="aqu:100633208"/>
<organism evidence="12">
    <name type="scientific">Amphimedon queenslandica</name>
    <name type="common">Sponge</name>
    <dbReference type="NCBI Taxonomy" id="400682"/>
    <lineage>
        <taxon>Eukaryota</taxon>
        <taxon>Metazoa</taxon>
        <taxon>Porifera</taxon>
        <taxon>Demospongiae</taxon>
        <taxon>Heteroscleromorpha</taxon>
        <taxon>Haplosclerida</taxon>
        <taxon>Niphatidae</taxon>
        <taxon>Amphimedon</taxon>
    </lineage>
</organism>
<dbReference type="EnsemblMetazoa" id="XM_003385246.3">
    <property type="protein sequence ID" value="XP_003385294.1"/>
    <property type="gene ID" value="LOC100633208"/>
</dbReference>
<dbReference type="Pfam" id="PF06645">
    <property type="entry name" value="SPC12"/>
    <property type="match status" value="1"/>
</dbReference>
<keyword evidence="4 11" id="KW-0812">Transmembrane</keyword>
<accession>A0A1X7V7F7</accession>
<dbReference type="eggNOG" id="KOG4112">
    <property type="taxonomic scope" value="Eukaryota"/>
</dbReference>
<dbReference type="STRING" id="400682.A0A1X7V7F7"/>
<dbReference type="GO" id="GO:0005787">
    <property type="term" value="C:signal peptidase complex"/>
    <property type="evidence" value="ECO:0007669"/>
    <property type="project" value="InterPro"/>
</dbReference>
<evidence type="ECO:0000256" key="7">
    <source>
        <dbReference type="ARBA" id="ARBA00023136"/>
    </source>
</evidence>
<keyword evidence="6 11" id="KW-1133">Transmembrane helix</keyword>
<dbReference type="Proteomes" id="UP000007879">
    <property type="component" value="Unassembled WGS sequence"/>
</dbReference>
<dbReference type="OrthoDB" id="263893at2759"/>
<name>A0A1X7V7F7_AMPQE</name>
<dbReference type="EnsemblMetazoa" id="Aqu2.1.36215_001">
    <property type="protein sequence ID" value="Aqu2.1.36215_001"/>
    <property type="gene ID" value="Aqu2.1.36215"/>
</dbReference>
<dbReference type="InterPro" id="IPR009542">
    <property type="entry name" value="Spc1/SPCS1"/>
</dbReference>
<gene>
    <name evidence="12" type="primary">100633208</name>
</gene>
<evidence type="ECO:0000256" key="11">
    <source>
        <dbReference type="SAM" id="Phobius"/>
    </source>
</evidence>
<evidence type="ECO:0000313" key="13">
    <source>
        <dbReference type="Proteomes" id="UP000007879"/>
    </source>
</evidence>
<dbReference type="GO" id="GO:0045047">
    <property type="term" value="P:protein targeting to ER"/>
    <property type="evidence" value="ECO:0007669"/>
    <property type="project" value="TreeGrafter"/>
</dbReference>
<evidence type="ECO:0000256" key="3">
    <source>
        <dbReference type="ARBA" id="ARBA00017059"/>
    </source>
</evidence>
<evidence type="ECO:0000256" key="8">
    <source>
        <dbReference type="ARBA" id="ARBA00032913"/>
    </source>
</evidence>
<evidence type="ECO:0000256" key="1">
    <source>
        <dbReference type="ARBA" id="ARBA00004477"/>
    </source>
</evidence>
<evidence type="ECO:0000256" key="10">
    <source>
        <dbReference type="SAM" id="MobiDB-lite"/>
    </source>
</evidence>
<evidence type="ECO:0000256" key="5">
    <source>
        <dbReference type="ARBA" id="ARBA00022824"/>
    </source>
</evidence>
<dbReference type="PANTHER" id="PTHR13202">
    <property type="entry name" value="MICROSOMAL SIGNAL PEPTIDASE 12 KDA SUBUNIT"/>
    <property type="match status" value="1"/>
</dbReference>
<protein>
    <recommendedName>
        <fullName evidence="3">Signal peptidase complex subunit 1</fullName>
    </recommendedName>
    <alternativeName>
        <fullName evidence="8">Microsomal signal peptidase 12 kDa subunit</fullName>
    </alternativeName>
</protein>
<comment type="subcellular location">
    <subcellularLocation>
        <location evidence="1">Endoplasmic reticulum membrane</location>
        <topology evidence="1">Multi-pass membrane protein</topology>
    </subcellularLocation>
</comment>
<feature type="region of interest" description="Disordered" evidence="10">
    <location>
        <begin position="84"/>
        <end position="108"/>
    </location>
</feature>
<evidence type="ECO:0000313" key="12">
    <source>
        <dbReference type="EnsemblMetazoa" id="Aqu2.1.36215_001"/>
    </source>
</evidence>
<evidence type="ECO:0000256" key="2">
    <source>
        <dbReference type="ARBA" id="ARBA00005245"/>
    </source>
</evidence>
<keyword evidence="7 11" id="KW-0472">Membrane</keyword>
<proteinExistence type="inferred from homology"/>
<evidence type="ECO:0000256" key="4">
    <source>
        <dbReference type="ARBA" id="ARBA00022692"/>
    </source>
</evidence>
<dbReference type="AlphaFoldDB" id="A0A1X7V7F7"/>
<dbReference type="OMA" id="IHLTLWT"/>
<sequence>MEAITGRFYSLLDWIKKQVPHLDYEGQRLAEKIYHYVIILFSVVGLIWGYIIQQFDQTVYIILAGFVLAAILVLAPWPWYRRHPLPWQQSDTPSSSKTKTSGKKGRKK</sequence>
<comment type="similarity">
    <text evidence="2">Belongs to the SPCS1 family.</text>
</comment>
<evidence type="ECO:0000256" key="9">
    <source>
        <dbReference type="ARBA" id="ARBA00045204"/>
    </source>
</evidence>
<dbReference type="InParanoid" id="A0A1X7V7F7"/>
<dbReference type="PANTHER" id="PTHR13202:SF0">
    <property type="entry name" value="SIGNAL PEPTIDASE COMPLEX SUBUNIT 1"/>
    <property type="match status" value="1"/>
</dbReference>
<comment type="function">
    <text evidence="9">Component of the signal peptidase complex (SPC) which catalyzes the cleavage of N-terminal signal sequences from nascent proteins as they are translocated into the lumen of the endoplasmic reticulum. Dispensable for SPC enzymatic activity.</text>
</comment>
<feature type="transmembrane region" description="Helical" evidence="11">
    <location>
        <begin position="33"/>
        <end position="52"/>
    </location>
</feature>
<reference evidence="13" key="1">
    <citation type="journal article" date="2010" name="Nature">
        <title>The Amphimedon queenslandica genome and the evolution of animal complexity.</title>
        <authorList>
            <person name="Srivastava M."/>
            <person name="Simakov O."/>
            <person name="Chapman J."/>
            <person name="Fahey B."/>
            <person name="Gauthier M.E."/>
            <person name="Mitros T."/>
            <person name="Richards G.S."/>
            <person name="Conaco C."/>
            <person name="Dacre M."/>
            <person name="Hellsten U."/>
            <person name="Larroux C."/>
            <person name="Putnam N.H."/>
            <person name="Stanke M."/>
            <person name="Adamska M."/>
            <person name="Darling A."/>
            <person name="Degnan S.M."/>
            <person name="Oakley T.H."/>
            <person name="Plachetzki D.C."/>
            <person name="Zhai Y."/>
            <person name="Adamski M."/>
            <person name="Calcino A."/>
            <person name="Cummins S.F."/>
            <person name="Goodstein D.M."/>
            <person name="Harris C."/>
            <person name="Jackson D.J."/>
            <person name="Leys S.P."/>
            <person name="Shu S."/>
            <person name="Woodcroft B.J."/>
            <person name="Vervoort M."/>
            <person name="Kosik K.S."/>
            <person name="Manning G."/>
            <person name="Degnan B.M."/>
            <person name="Rokhsar D.S."/>
        </authorList>
    </citation>
    <scope>NUCLEOTIDE SEQUENCE [LARGE SCALE GENOMIC DNA]</scope>
</reference>